<evidence type="ECO:0000256" key="12">
    <source>
        <dbReference type="RuleBase" id="RU010713"/>
    </source>
</evidence>
<evidence type="ECO:0000256" key="2">
    <source>
        <dbReference type="ARBA" id="ARBA00004651"/>
    </source>
</evidence>
<evidence type="ECO:0000256" key="11">
    <source>
        <dbReference type="ARBA" id="ARBA00023303"/>
    </source>
</evidence>
<evidence type="ECO:0000313" key="13">
    <source>
        <dbReference type="EMBL" id="KAH9380018.1"/>
    </source>
</evidence>
<evidence type="ECO:0000256" key="10">
    <source>
        <dbReference type="ARBA" id="ARBA00023136"/>
    </source>
</evidence>
<dbReference type="PANTHER" id="PTHR11893">
    <property type="entry name" value="INNEXIN"/>
    <property type="match status" value="1"/>
</dbReference>
<dbReference type="OMA" id="CRYHTAL"/>
<dbReference type="AlphaFoldDB" id="A0A9J6GWW8"/>
<evidence type="ECO:0000256" key="6">
    <source>
        <dbReference type="ARBA" id="ARBA00022868"/>
    </source>
</evidence>
<keyword evidence="11 12" id="KW-0407">Ion channel</keyword>
<dbReference type="Proteomes" id="UP000821853">
    <property type="component" value="Chromosome 8"/>
</dbReference>
<comment type="caution">
    <text evidence="12">Lacks conserved residue(s) required for the propagation of feature annotation.</text>
</comment>
<comment type="subcellular location">
    <subcellularLocation>
        <location evidence="1">Cell junction</location>
        <location evidence="1">Gap junction</location>
    </subcellularLocation>
    <subcellularLocation>
        <location evidence="2 12">Cell membrane</location>
        <topology evidence="2 12">Multi-pass membrane protein</topology>
    </subcellularLocation>
</comment>
<evidence type="ECO:0000256" key="3">
    <source>
        <dbReference type="ARBA" id="ARBA00022448"/>
    </source>
</evidence>
<name>A0A9J6GWW8_HAELO</name>
<keyword evidence="7" id="KW-0965">Cell junction</keyword>
<dbReference type="GO" id="GO:0005921">
    <property type="term" value="C:gap junction"/>
    <property type="evidence" value="ECO:0007669"/>
    <property type="project" value="UniProtKB-SubCell"/>
</dbReference>
<dbReference type="PRINTS" id="PR01262">
    <property type="entry name" value="INNEXIN"/>
</dbReference>
<gene>
    <name evidence="12" type="primary">inx</name>
    <name evidence="13" type="ORF">HPB48_006164</name>
</gene>
<evidence type="ECO:0000313" key="14">
    <source>
        <dbReference type="Proteomes" id="UP000821853"/>
    </source>
</evidence>
<dbReference type="PROSITE" id="PS51013">
    <property type="entry name" value="PANNEXIN"/>
    <property type="match status" value="1"/>
</dbReference>
<feature type="transmembrane region" description="Helical" evidence="12">
    <location>
        <begin position="40"/>
        <end position="68"/>
    </location>
</feature>
<keyword evidence="6" id="KW-0303">Gap junction</keyword>
<proteinExistence type="inferred from homology"/>
<comment type="function">
    <text evidence="12">Structural component of the gap junctions.</text>
</comment>
<keyword evidence="4" id="KW-1003">Cell membrane</keyword>
<comment type="similarity">
    <text evidence="12">Belongs to the pannexin family.</text>
</comment>
<evidence type="ECO:0000256" key="9">
    <source>
        <dbReference type="ARBA" id="ARBA00023065"/>
    </source>
</evidence>
<evidence type="ECO:0000256" key="5">
    <source>
        <dbReference type="ARBA" id="ARBA00022692"/>
    </source>
</evidence>
<dbReference type="Pfam" id="PF00876">
    <property type="entry name" value="Innexin"/>
    <property type="match status" value="1"/>
</dbReference>
<keyword evidence="9 12" id="KW-0406">Ion transport</keyword>
<dbReference type="OrthoDB" id="5867527at2759"/>
<dbReference type="GO" id="GO:0005243">
    <property type="term" value="F:gap junction channel activity"/>
    <property type="evidence" value="ECO:0007669"/>
    <property type="project" value="TreeGrafter"/>
</dbReference>
<reference evidence="13 14" key="1">
    <citation type="journal article" date="2020" name="Cell">
        <title>Large-Scale Comparative Analyses of Tick Genomes Elucidate Their Genetic Diversity and Vector Capacities.</title>
        <authorList>
            <consortium name="Tick Genome and Microbiome Consortium (TIGMIC)"/>
            <person name="Jia N."/>
            <person name="Wang J."/>
            <person name="Shi W."/>
            <person name="Du L."/>
            <person name="Sun Y."/>
            <person name="Zhan W."/>
            <person name="Jiang J.F."/>
            <person name="Wang Q."/>
            <person name="Zhang B."/>
            <person name="Ji P."/>
            <person name="Bell-Sakyi L."/>
            <person name="Cui X.M."/>
            <person name="Yuan T.T."/>
            <person name="Jiang B.G."/>
            <person name="Yang W.F."/>
            <person name="Lam T.T."/>
            <person name="Chang Q.C."/>
            <person name="Ding S.J."/>
            <person name="Wang X.J."/>
            <person name="Zhu J.G."/>
            <person name="Ruan X.D."/>
            <person name="Zhao L."/>
            <person name="Wei J.T."/>
            <person name="Ye R.Z."/>
            <person name="Que T.C."/>
            <person name="Du C.H."/>
            <person name="Zhou Y.H."/>
            <person name="Cheng J.X."/>
            <person name="Dai P.F."/>
            <person name="Guo W.B."/>
            <person name="Han X.H."/>
            <person name="Huang E.J."/>
            <person name="Li L.F."/>
            <person name="Wei W."/>
            <person name="Gao Y.C."/>
            <person name="Liu J.Z."/>
            <person name="Shao H.Z."/>
            <person name="Wang X."/>
            <person name="Wang C.C."/>
            <person name="Yang T.C."/>
            <person name="Huo Q.B."/>
            <person name="Li W."/>
            <person name="Chen H.Y."/>
            <person name="Chen S.E."/>
            <person name="Zhou L.G."/>
            <person name="Ni X.B."/>
            <person name="Tian J.H."/>
            <person name="Sheng Y."/>
            <person name="Liu T."/>
            <person name="Pan Y.S."/>
            <person name="Xia L.Y."/>
            <person name="Li J."/>
            <person name="Zhao F."/>
            <person name="Cao W.C."/>
        </authorList>
    </citation>
    <scope>NUCLEOTIDE SEQUENCE [LARGE SCALE GENOMIC DNA]</scope>
    <source>
        <strain evidence="13">HaeL-2018</strain>
    </source>
</reference>
<dbReference type="GO" id="GO:0034220">
    <property type="term" value="P:monoatomic ion transmembrane transport"/>
    <property type="evidence" value="ECO:0007669"/>
    <property type="project" value="UniProtKB-KW"/>
</dbReference>
<dbReference type="VEuPathDB" id="VectorBase:HLOH_060132"/>
<keyword evidence="8 12" id="KW-1133">Transmembrane helix</keyword>
<evidence type="ECO:0000256" key="7">
    <source>
        <dbReference type="ARBA" id="ARBA00022949"/>
    </source>
</evidence>
<accession>A0A9J6GWW8</accession>
<evidence type="ECO:0000256" key="1">
    <source>
        <dbReference type="ARBA" id="ARBA00004610"/>
    </source>
</evidence>
<dbReference type="GO" id="GO:0005886">
    <property type="term" value="C:plasma membrane"/>
    <property type="evidence" value="ECO:0007669"/>
    <property type="project" value="UniProtKB-SubCell"/>
</dbReference>
<comment type="caution">
    <text evidence="13">The sequence shown here is derived from an EMBL/GenBank/DDBJ whole genome shotgun (WGS) entry which is preliminary data.</text>
</comment>
<evidence type="ECO:0000256" key="8">
    <source>
        <dbReference type="ARBA" id="ARBA00022989"/>
    </source>
</evidence>
<sequence length="110" mass="12271">MIYVFPRMTKCVFHSFGSSGDVQKQDSLCVLPLNVLNEKIYVFLWFWLVALLVVTTVVFAGRVVVLAIPKLRFLVLKSRSPLLNADDLSTIQKYGDAGDAFPILHASAEP</sequence>
<keyword evidence="14" id="KW-1185">Reference proteome</keyword>
<keyword evidence="10 12" id="KW-0472">Membrane</keyword>
<organism evidence="13 14">
    <name type="scientific">Haemaphysalis longicornis</name>
    <name type="common">Bush tick</name>
    <dbReference type="NCBI Taxonomy" id="44386"/>
    <lineage>
        <taxon>Eukaryota</taxon>
        <taxon>Metazoa</taxon>
        <taxon>Ecdysozoa</taxon>
        <taxon>Arthropoda</taxon>
        <taxon>Chelicerata</taxon>
        <taxon>Arachnida</taxon>
        <taxon>Acari</taxon>
        <taxon>Parasitiformes</taxon>
        <taxon>Ixodida</taxon>
        <taxon>Ixodoidea</taxon>
        <taxon>Ixodidae</taxon>
        <taxon>Haemaphysalinae</taxon>
        <taxon>Haemaphysalis</taxon>
    </lineage>
</organism>
<keyword evidence="3 12" id="KW-0813">Transport</keyword>
<dbReference type="EMBL" id="JABSTR010000010">
    <property type="protein sequence ID" value="KAH9380018.1"/>
    <property type="molecule type" value="Genomic_DNA"/>
</dbReference>
<dbReference type="PANTHER" id="PTHR11893:SF39">
    <property type="entry name" value="INNEXIN INX1"/>
    <property type="match status" value="1"/>
</dbReference>
<protein>
    <recommendedName>
        <fullName evidence="12">Innexin</fullName>
    </recommendedName>
</protein>
<evidence type="ECO:0000256" key="4">
    <source>
        <dbReference type="ARBA" id="ARBA00022475"/>
    </source>
</evidence>
<dbReference type="InterPro" id="IPR000990">
    <property type="entry name" value="Innexin"/>
</dbReference>
<keyword evidence="5 12" id="KW-0812">Transmembrane</keyword>